<gene>
    <name evidence="1" type="ORF">H9777_00470</name>
</gene>
<accession>A0A948T9D2</accession>
<dbReference type="AlphaFoldDB" id="A0A948T9D2"/>
<dbReference type="InterPro" id="IPR036287">
    <property type="entry name" value="Rv1873-like_sf"/>
</dbReference>
<sequence>MEADLQRFIDAQNEDYALALSEIRQGMKRSHWIWYIFPQIKGLGFSYNSEYYGISSLQEARDYLNHEVLGKRLQEITASLLLHRGKDIELIMGDIDAVKLKSSMTLFDAIKPGGVFCEVLDEFYAGERCRRTLGFLQEI</sequence>
<comment type="caution">
    <text evidence="1">The sequence shown here is derived from an EMBL/GenBank/DDBJ whole genome shotgun (WGS) entry which is preliminary data.</text>
</comment>
<name>A0A948T9D2_9BACT</name>
<evidence type="ECO:0000313" key="1">
    <source>
        <dbReference type="EMBL" id="MBU3836811.1"/>
    </source>
</evidence>
<reference evidence="1" key="2">
    <citation type="submission" date="2021-04" db="EMBL/GenBank/DDBJ databases">
        <authorList>
            <person name="Gilroy R."/>
        </authorList>
    </citation>
    <scope>NUCLEOTIDE SEQUENCE</scope>
    <source>
        <strain evidence="1">G4-2901</strain>
    </source>
</reference>
<reference evidence="1" key="1">
    <citation type="journal article" date="2021" name="PeerJ">
        <title>Extensive microbial diversity within the chicken gut microbiome revealed by metagenomics and culture.</title>
        <authorList>
            <person name="Gilroy R."/>
            <person name="Ravi A."/>
            <person name="Getino M."/>
            <person name="Pursley I."/>
            <person name="Horton D.L."/>
            <person name="Alikhan N.F."/>
            <person name="Baker D."/>
            <person name="Gharbi K."/>
            <person name="Hall N."/>
            <person name="Watson M."/>
            <person name="Adriaenssens E.M."/>
            <person name="Foster-Nyarko E."/>
            <person name="Jarju S."/>
            <person name="Secka A."/>
            <person name="Antonio M."/>
            <person name="Oren A."/>
            <person name="Chaudhuri R.R."/>
            <person name="La Ragione R."/>
            <person name="Hildebrand F."/>
            <person name="Pallen M.J."/>
        </authorList>
    </citation>
    <scope>NUCLEOTIDE SEQUENCE</scope>
    <source>
        <strain evidence="1">G4-2901</strain>
    </source>
</reference>
<dbReference type="SUPFAM" id="SSF140736">
    <property type="entry name" value="Rv1873-like"/>
    <property type="match status" value="1"/>
</dbReference>
<dbReference type="Proteomes" id="UP000783796">
    <property type="component" value="Unassembled WGS sequence"/>
</dbReference>
<organism evidence="1 2">
    <name type="scientific">Candidatus Phocaeicola faecigallinarum</name>
    <dbReference type="NCBI Taxonomy" id="2838732"/>
    <lineage>
        <taxon>Bacteria</taxon>
        <taxon>Pseudomonadati</taxon>
        <taxon>Bacteroidota</taxon>
        <taxon>Bacteroidia</taxon>
        <taxon>Bacteroidales</taxon>
        <taxon>Bacteroidaceae</taxon>
        <taxon>Phocaeicola</taxon>
    </lineage>
</organism>
<proteinExistence type="predicted"/>
<protein>
    <submittedName>
        <fullName evidence="1">DUF1810 domain-containing protein</fullName>
    </submittedName>
</protein>
<dbReference type="Pfam" id="PF08837">
    <property type="entry name" value="DUF1810"/>
    <property type="match status" value="1"/>
</dbReference>
<dbReference type="InterPro" id="IPR014937">
    <property type="entry name" value="DUF1810"/>
</dbReference>
<dbReference type="EMBL" id="JAHLFW010000004">
    <property type="protein sequence ID" value="MBU3836811.1"/>
    <property type="molecule type" value="Genomic_DNA"/>
</dbReference>
<dbReference type="Gene3D" id="1.25.40.380">
    <property type="entry name" value="Protein of unknown function DUF1810"/>
    <property type="match status" value="1"/>
</dbReference>
<evidence type="ECO:0000313" key="2">
    <source>
        <dbReference type="Proteomes" id="UP000783796"/>
    </source>
</evidence>
<dbReference type="PIRSF" id="PIRSF008546">
    <property type="entry name" value="UCP008546"/>
    <property type="match status" value="1"/>
</dbReference>